<dbReference type="STRING" id="1302689.RG47T_3118"/>
<dbReference type="InterPro" id="IPR013783">
    <property type="entry name" value="Ig-like_fold"/>
</dbReference>
<proteinExistence type="predicted"/>
<gene>
    <name evidence="5" type="ORF">RG47T_3118</name>
</gene>
<dbReference type="PANTHER" id="PTHR10357:SF210">
    <property type="entry name" value="MALTODEXTRIN GLUCOSIDASE"/>
    <property type="match status" value="1"/>
</dbReference>
<dbReference type="Proteomes" id="UP000186720">
    <property type="component" value="Unassembled WGS sequence"/>
</dbReference>
<dbReference type="OrthoDB" id="9806009at2"/>
<keyword evidence="6" id="KW-1185">Reference proteome</keyword>
<dbReference type="GO" id="GO:0016798">
    <property type="term" value="F:hydrolase activity, acting on glycosyl bonds"/>
    <property type="evidence" value="ECO:0007669"/>
    <property type="project" value="UniProtKB-KW"/>
</dbReference>
<dbReference type="InterPro" id="IPR014756">
    <property type="entry name" value="Ig_E-set"/>
</dbReference>
<dbReference type="SUPFAM" id="SSF51011">
    <property type="entry name" value="Glycosyl hydrolase domain"/>
    <property type="match status" value="1"/>
</dbReference>
<keyword evidence="3" id="KW-0732">Signal</keyword>
<dbReference type="CDD" id="cd11340">
    <property type="entry name" value="AmyAc_bac_CMD_like_3"/>
    <property type="match status" value="1"/>
</dbReference>
<keyword evidence="1" id="KW-0378">Hydrolase</keyword>
<dbReference type="InterPro" id="IPR015171">
    <property type="entry name" value="Cyc-maltodext_N"/>
</dbReference>
<feature type="signal peptide" evidence="3">
    <location>
        <begin position="1"/>
        <end position="20"/>
    </location>
</feature>
<dbReference type="Gene3D" id="3.20.20.80">
    <property type="entry name" value="Glycosidases"/>
    <property type="match status" value="1"/>
</dbReference>
<accession>A0A1Q6A0X3</accession>
<feature type="chain" id="PRO_5010297729" description="Glycosyl hydrolase family 13 catalytic domain-containing protein" evidence="3">
    <location>
        <begin position="21"/>
        <end position="619"/>
    </location>
</feature>
<name>A0A1Q6A0X3_9SPHI</name>
<feature type="domain" description="Glycosyl hydrolase family 13 catalytic" evidence="4">
    <location>
        <begin position="131"/>
        <end position="528"/>
    </location>
</feature>
<protein>
    <recommendedName>
        <fullName evidence="4">Glycosyl hydrolase family 13 catalytic domain-containing protein</fullName>
    </recommendedName>
</protein>
<organism evidence="5 6">
    <name type="scientific">Mucilaginibacter polytrichastri</name>
    <dbReference type="NCBI Taxonomy" id="1302689"/>
    <lineage>
        <taxon>Bacteria</taxon>
        <taxon>Pseudomonadati</taxon>
        <taxon>Bacteroidota</taxon>
        <taxon>Sphingobacteriia</taxon>
        <taxon>Sphingobacteriales</taxon>
        <taxon>Sphingobacteriaceae</taxon>
        <taxon>Mucilaginibacter</taxon>
    </lineage>
</organism>
<dbReference type="PANTHER" id="PTHR10357">
    <property type="entry name" value="ALPHA-AMYLASE FAMILY MEMBER"/>
    <property type="match status" value="1"/>
</dbReference>
<evidence type="ECO:0000256" key="1">
    <source>
        <dbReference type="ARBA" id="ARBA00022801"/>
    </source>
</evidence>
<evidence type="ECO:0000313" key="6">
    <source>
        <dbReference type="Proteomes" id="UP000186720"/>
    </source>
</evidence>
<dbReference type="InterPro" id="IPR019492">
    <property type="entry name" value="Cyclo-malto-dextrinase_C"/>
</dbReference>
<dbReference type="InterPro" id="IPR006047">
    <property type="entry name" value="GH13_cat_dom"/>
</dbReference>
<dbReference type="EMBL" id="MPPL01000001">
    <property type="protein sequence ID" value="OKS87656.1"/>
    <property type="molecule type" value="Genomic_DNA"/>
</dbReference>
<dbReference type="Gene3D" id="2.60.40.10">
    <property type="entry name" value="Immunoglobulins"/>
    <property type="match status" value="1"/>
</dbReference>
<dbReference type="InterPro" id="IPR017853">
    <property type="entry name" value="GH"/>
</dbReference>
<dbReference type="AlphaFoldDB" id="A0A1Q6A0X3"/>
<dbReference type="InterPro" id="IPR013780">
    <property type="entry name" value="Glyco_hydro_b"/>
</dbReference>
<dbReference type="SUPFAM" id="SSF51445">
    <property type="entry name" value="(Trans)glycosidases"/>
    <property type="match status" value="1"/>
</dbReference>
<comment type="caution">
    <text evidence="5">The sequence shown here is derived from an EMBL/GenBank/DDBJ whole genome shotgun (WGS) entry which is preliminary data.</text>
</comment>
<sequence length="619" mass="70606">MKKSLLLTVCCVMLAFGLRAQIPALERIEPMFWWAGMANPNLQLIVHGNNIASRQVQLSYPGVKLVAVHKVENSNYLFIDLKLFSGIVPGTFPIKFVKKGEKDLTYSYSIKARNHDANRIQGVTNKDLIYLLMPDRFSNGDPGNDTKTGMLEQGVNRDSMYARHGGDIQGLMNHLDYLKDLGVTAVWMTPEIENDEPHASYHGYAVTDYYKIDPRYGTNELYKQYVEKCHAMGLKVIKDLVHNHIGTESYLIKDMPMKSWVHQWPKYTNSNFRDMAVEDPHGSALDKKIMLDGWFDHRMADLDETNPYVQNYLTQNHIWWVEYAGIDGFRLDTYPYNDAAYMAKWAQDVTKEFPRLSIFGETLVWSVANQAFFVQGDKVNRGFDTHLPGVTDGVVKDAIIETLNGKESWTDGVNRLYAVLAQDFLYADPTKNTIFLDNHDMSRFLSTVHEDYAKYKSGMAMLLTLRGVPQLYYGDEILMKGESNPDGLVREDFAGGWKGDKANKFTAAGRNEKENDAFNYVRKLANYRKNTTALQTGKLMQFIPQKGIYVYFRYDDKKSVMMVYNSNEKEASTTTDYFAERINGAKKAKNVISDETINLDKLTIPGKSTLILELLPATK</sequence>
<dbReference type="GO" id="GO:0005975">
    <property type="term" value="P:carbohydrate metabolic process"/>
    <property type="evidence" value="ECO:0007669"/>
    <property type="project" value="InterPro"/>
</dbReference>
<evidence type="ECO:0000256" key="3">
    <source>
        <dbReference type="SAM" id="SignalP"/>
    </source>
</evidence>
<dbReference type="Pfam" id="PF09087">
    <property type="entry name" value="Cyc-maltodext_N"/>
    <property type="match status" value="1"/>
</dbReference>
<dbReference type="Pfam" id="PF00128">
    <property type="entry name" value="Alpha-amylase"/>
    <property type="match status" value="1"/>
</dbReference>
<dbReference type="SMART" id="SM00642">
    <property type="entry name" value="Aamy"/>
    <property type="match status" value="1"/>
</dbReference>
<dbReference type="Gene3D" id="2.60.40.1180">
    <property type="entry name" value="Golgi alpha-mannosidase II"/>
    <property type="match status" value="1"/>
</dbReference>
<keyword evidence="2" id="KW-0326">Glycosidase</keyword>
<dbReference type="RefSeq" id="WP_074490236.1">
    <property type="nucleotide sequence ID" value="NZ_FPAM01000006.1"/>
</dbReference>
<dbReference type="SUPFAM" id="SSF81296">
    <property type="entry name" value="E set domains"/>
    <property type="match status" value="1"/>
</dbReference>
<reference evidence="5 6" key="1">
    <citation type="submission" date="2016-11" db="EMBL/GenBank/DDBJ databases">
        <title>Whole Genome Sequencing of Mucilaginibacter polytrichastri RG4-7(T) isolated from the moss sample.</title>
        <authorList>
            <person name="Li Y."/>
        </authorList>
    </citation>
    <scope>NUCLEOTIDE SEQUENCE [LARGE SCALE GENOMIC DNA]</scope>
    <source>
        <strain evidence="5 6">RG4-7</strain>
    </source>
</reference>
<evidence type="ECO:0000313" key="5">
    <source>
        <dbReference type="EMBL" id="OKS87656.1"/>
    </source>
</evidence>
<evidence type="ECO:0000256" key="2">
    <source>
        <dbReference type="ARBA" id="ARBA00023295"/>
    </source>
</evidence>
<dbReference type="Pfam" id="PF10438">
    <property type="entry name" value="Cyc-maltodext_C"/>
    <property type="match status" value="1"/>
</dbReference>
<evidence type="ECO:0000259" key="4">
    <source>
        <dbReference type="SMART" id="SM00642"/>
    </source>
</evidence>